<dbReference type="Proteomes" id="UP000628079">
    <property type="component" value="Unassembled WGS sequence"/>
</dbReference>
<dbReference type="InterPro" id="IPR036102">
    <property type="entry name" value="OsmC/Ohrsf"/>
</dbReference>
<dbReference type="EMBL" id="BMEA01000005">
    <property type="protein sequence ID" value="GGB89886.1"/>
    <property type="molecule type" value="Genomic_DNA"/>
</dbReference>
<dbReference type="InterPro" id="IPR015946">
    <property type="entry name" value="KH_dom-like_a/b"/>
</dbReference>
<dbReference type="InterPro" id="IPR003718">
    <property type="entry name" value="OsmC/Ohr_fam"/>
</dbReference>
<sequence length="144" mass="15279">MDFEARVSTTGDTSVGEAAPVVVEFRNRHTGQHHELGLEEITGGHVLHLAIAACVSNDLFREGKARGIRLTTVRVTAGGGFEGHPCRSTGVHYAVELEGEATEADLRELLAHVEDVAEIPSVLRHGATVRLSSAVVRSTGTTST</sequence>
<comment type="caution">
    <text evidence="1">The sequence shown here is derived from an EMBL/GenBank/DDBJ whole genome shotgun (WGS) entry which is preliminary data.</text>
</comment>
<dbReference type="Gene3D" id="3.30.300.20">
    <property type="match status" value="1"/>
</dbReference>
<accession>A0A8H9KVL5</accession>
<dbReference type="SUPFAM" id="SSF82784">
    <property type="entry name" value="OsmC-like"/>
    <property type="match status" value="1"/>
</dbReference>
<dbReference type="AlphaFoldDB" id="A0A8H9KVL5"/>
<dbReference type="RefSeq" id="WP_052116872.1">
    <property type="nucleotide sequence ID" value="NZ_BMEA01000005.1"/>
</dbReference>
<gene>
    <name evidence="1" type="ORF">GCM10011314_32170</name>
</gene>
<name>A0A8H9KVL5_9MICO</name>
<protein>
    <recommendedName>
        <fullName evidence="3">Osmotically inducible protein C</fullName>
    </recommendedName>
</protein>
<reference evidence="1" key="2">
    <citation type="submission" date="2020-09" db="EMBL/GenBank/DDBJ databases">
        <authorList>
            <person name="Sun Q."/>
            <person name="Zhou Y."/>
        </authorList>
    </citation>
    <scope>NUCLEOTIDE SEQUENCE</scope>
    <source>
        <strain evidence="1">CGMCC 1.10749</strain>
    </source>
</reference>
<organism evidence="1 2">
    <name type="scientific">Knoellia flava</name>
    <dbReference type="NCBI Taxonomy" id="913969"/>
    <lineage>
        <taxon>Bacteria</taxon>
        <taxon>Bacillati</taxon>
        <taxon>Actinomycetota</taxon>
        <taxon>Actinomycetes</taxon>
        <taxon>Micrococcales</taxon>
        <taxon>Intrasporangiaceae</taxon>
        <taxon>Knoellia</taxon>
    </lineage>
</organism>
<dbReference type="Pfam" id="PF02566">
    <property type="entry name" value="OsmC"/>
    <property type="match status" value="1"/>
</dbReference>
<evidence type="ECO:0000313" key="1">
    <source>
        <dbReference type="EMBL" id="GGB89886.1"/>
    </source>
</evidence>
<evidence type="ECO:0008006" key="3">
    <source>
        <dbReference type="Google" id="ProtNLM"/>
    </source>
</evidence>
<reference evidence="1" key="1">
    <citation type="journal article" date="2014" name="Int. J. Syst. Evol. Microbiol.">
        <title>Complete genome sequence of Corynebacterium casei LMG S-19264T (=DSM 44701T), isolated from a smear-ripened cheese.</title>
        <authorList>
            <consortium name="US DOE Joint Genome Institute (JGI-PGF)"/>
            <person name="Walter F."/>
            <person name="Albersmeier A."/>
            <person name="Kalinowski J."/>
            <person name="Ruckert C."/>
        </authorList>
    </citation>
    <scope>NUCLEOTIDE SEQUENCE</scope>
    <source>
        <strain evidence="1">CGMCC 1.10749</strain>
    </source>
</reference>
<evidence type="ECO:0000313" key="2">
    <source>
        <dbReference type="Proteomes" id="UP000628079"/>
    </source>
</evidence>
<proteinExistence type="predicted"/>